<dbReference type="Proteomes" id="UP000662857">
    <property type="component" value="Chromosome"/>
</dbReference>
<evidence type="ECO:0000313" key="2">
    <source>
        <dbReference type="Proteomes" id="UP000662857"/>
    </source>
</evidence>
<reference evidence="1" key="1">
    <citation type="submission" date="2021-02" db="EMBL/GenBank/DDBJ databases">
        <title>Natrosporangium hydrolyticum gen. nov., sp. nov, a haloalkaliphilic actinobacterium from a soda solonchak soil.</title>
        <authorList>
            <person name="Sorokin D.Y."/>
            <person name="Khijniak T.V."/>
            <person name="Zakharycheva A.P."/>
            <person name="Boueva O.V."/>
            <person name="Ariskina E.V."/>
            <person name="Hahnke R.L."/>
            <person name="Bunk B."/>
            <person name="Sproer C."/>
            <person name="Schumann P."/>
            <person name="Evtushenko L.I."/>
            <person name="Kublanov I.V."/>
        </authorList>
    </citation>
    <scope>NUCLEOTIDE SEQUENCE</scope>
    <source>
        <strain evidence="1">DSM 106523</strain>
    </source>
</reference>
<evidence type="ECO:0000313" key="1">
    <source>
        <dbReference type="EMBL" id="QSB13890.1"/>
    </source>
</evidence>
<sequence length="158" mass="16163">MTGPPIRAYLPGTFAVLATLRRQRELPPGAAYAVTAGLRAEAPGEDDETLEYEAFCRAADASLALLRGGHTAPRRVVIAVDLPAAQVAGAAAADVATVNLAGPVPLTRVAAIHVDGVAAEPAVAAALDAADPSGTELDEELEWYDVSELDQLVPAEAG</sequence>
<protein>
    <submittedName>
        <fullName evidence="1">Uncharacterized protein</fullName>
    </submittedName>
</protein>
<dbReference type="KEGG" id="nhy:JQS43_20410"/>
<organism evidence="1 2">
    <name type="scientific">Natronosporangium hydrolyticum</name>
    <dbReference type="NCBI Taxonomy" id="2811111"/>
    <lineage>
        <taxon>Bacteria</taxon>
        <taxon>Bacillati</taxon>
        <taxon>Actinomycetota</taxon>
        <taxon>Actinomycetes</taxon>
        <taxon>Micromonosporales</taxon>
        <taxon>Micromonosporaceae</taxon>
        <taxon>Natronosporangium</taxon>
    </lineage>
</organism>
<dbReference type="InterPro" id="IPR054206">
    <property type="entry name" value="DUF6912"/>
</dbReference>
<dbReference type="AlphaFoldDB" id="A0A895YID1"/>
<keyword evidence="2" id="KW-1185">Reference proteome</keyword>
<dbReference type="Pfam" id="PF21853">
    <property type="entry name" value="DUF6912"/>
    <property type="match status" value="1"/>
</dbReference>
<gene>
    <name evidence="1" type="ORF">JQS43_20410</name>
</gene>
<dbReference type="RefSeq" id="WP_239676002.1">
    <property type="nucleotide sequence ID" value="NZ_CP070499.1"/>
</dbReference>
<name>A0A895YID1_9ACTN</name>
<proteinExistence type="predicted"/>
<accession>A0A895YID1</accession>
<dbReference type="EMBL" id="CP070499">
    <property type="protein sequence ID" value="QSB13890.1"/>
    <property type="molecule type" value="Genomic_DNA"/>
</dbReference>